<dbReference type="InterPro" id="IPR002893">
    <property type="entry name" value="Znf_MYND"/>
</dbReference>
<evidence type="ECO:0000256" key="2">
    <source>
        <dbReference type="ARBA" id="ARBA00022771"/>
    </source>
</evidence>
<keyword evidence="3" id="KW-0862">Zinc</keyword>
<dbReference type="SMART" id="SM00160">
    <property type="entry name" value="RanBD"/>
    <property type="match status" value="1"/>
</dbReference>
<evidence type="ECO:0000259" key="5">
    <source>
        <dbReference type="PROSITE" id="PS50196"/>
    </source>
</evidence>
<dbReference type="Pfam" id="PF01753">
    <property type="entry name" value="zf-MYND"/>
    <property type="match status" value="1"/>
</dbReference>
<evidence type="ECO:0000256" key="4">
    <source>
        <dbReference type="PROSITE-ProRule" id="PRU00134"/>
    </source>
</evidence>
<dbReference type="PANTHER" id="PTHR28069">
    <property type="entry name" value="GH20023P"/>
    <property type="match status" value="1"/>
</dbReference>
<organism evidence="7 8">
    <name type="scientific">Meganyctiphanes norvegica</name>
    <name type="common">Northern krill</name>
    <name type="synonym">Thysanopoda norvegica</name>
    <dbReference type="NCBI Taxonomy" id="48144"/>
    <lineage>
        <taxon>Eukaryota</taxon>
        <taxon>Metazoa</taxon>
        <taxon>Ecdysozoa</taxon>
        <taxon>Arthropoda</taxon>
        <taxon>Crustacea</taxon>
        <taxon>Multicrustacea</taxon>
        <taxon>Malacostraca</taxon>
        <taxon>Eumalacostraca</taxon>
        <taxon>Eucarida</taxon>
        <taxon>Euphausiacea</taxon>
        <taxon>Euphausiidae</taxon>
        <taxon>Meganyctiphanes</taxon>
    </lineage>
</organism>
<sequence>MMGWTMTSLNNFPRNGYKEVPGLDTMVLNSLLAARSHPNHFFALCSCCGDFPEGGQRFKTCSGCQLVSYCSQKCQKNSWSTHRNVCKTNTVKKGKNIFQQAKKIGMNRGLWLSFCYDKMKESVEDHEEGTNGMEDETPNFCQRAKLSVLVSNDWLPLGQGDLKILENKHTGTVRFVMHNEEDETLILNHNLHGNMSFRLKDPKTYTWPALDYANDEYNPKENWFAVKFGTEKETYQFMEVVSVCKARLLGEMTSAIALNLKVLMQQTPKSNSQLENKYLFLFPRVCNYCKEADVNVLTNCKACNCVAYCCDPHRRSDARKHKSVCYDLKIASRMYAYVKKKGYREMFTPLHVDDKFKMPVTSIQEYIMTKSVQHCMKNNFGAGRTTDHTMELKLLLLSERLSLAHTVLNVFNEKGIGLKTVKIDTVPQMRIHICS</sequence>
<evidence type="ECO:0000313" key="8">
    <source>
        <dbReference type="Proteomes" id="UP001497623"/>
    </source>
</evidence>
<reference evidence="7 8" key="1">
    <citation type="submission" date="2024-05" db="EMBL/GenBank/DDBJ databases">
        <authorList>
            <person name="Wallberg A."/>
        </authorList>
    </citation>
    <scope>NUCLEOTIDE SEQUENCE [LARGE SCALE GENOMIC DNA]</scope>
</reference>
<dbReference type="Pfam" id="PF00638">
    <property type="entry name" value="Ran_BP1"/>
    <property type="match status" value="1"/>
</dbReference>
<proteinExistence type="predicted"/>
<dbReference type="EMBL" id="CAXKWB010005852">
    <property type="protein sequence ID" value="CAL4080189.1"/>
    <property type="molecule type" value="Genomic_DNA"/>
</dbReference>
<dbReference type="InterPro" id="IPR011993">
    <property type="entry name" value="PH-like_dom_sf"/>
</dbReference>
<feature type="domain" description="MYND-type" evidence="6">
    <location>
        <begin position="45"/>
        <end position="86"/>
    </location>
</feature>
<accession>A0AAV2QFI1</accession>
<dbReference type="Proteomes" id="UP001497623">
    <property type="component" value="Unassembled WGS sequence"/>
</dbReference>
<evidence type="ECO:0000313" key="7">
    <source>
        <dbReference type="EMBL" id="CAL4080189.1"/>
    </source>
</evidence>
<dbReference type="SUPFAM" id="SSF50729">
    <property type="entry name" value="PH domain-like"/>
    <property type="match status" value="1"/>
</dbReference>
<feature type="domain" description="RanBD1" evidence="5">
    <location>
        <begin position="122"/>
        <end position="250"/>
    </location>
</feature>
<evidence type="ECO:0000256" key="3">
    <source>
        <dbReference type="ARBA" id="ARBA00022833"/>
    </source>
</evidence>
<dbReference type="PROSITE" id="PS01360">
    <property type="entry name" value="ZF_MYND_1"/>
    <property type="match status" value="1"/>
</dbReference>
<name>A0AAV2QFI1_MEGNR</name>
<keyword evidence="2 4" id="KW-0863">Zinc-finger</keyword>
<dbReference type="InterPro" id="IPR000156">
    <property type="entry name" value="Ran_bind_dom"/>
</dbReference>
<dbReference type="PROSITE" id="PS50196">
    <property type="entry name" value="RANBD1"/>
    <property type="match status" value="1"/>
</dbReference>
<evidence type="ECO:0000259" key="6">
    <source>
        <dbReference type="PROSITE" id="PS50865"/>
    </source>
</evidence>
<feature type="non-terminal residue" evidence="7">
    <location>
        <position position="435"/>
    </location>
</feature>
<evidence type="ECO:0000256" key="1">
    <source>
        <dbReference type="ARBA" id="ARBA00022723"/>
    </source>
</evidence>
<dbReference type="PROSITE" id="PS50865">
    <property type="entry name" value="ZF_MYND_2"/>
    <property type="match status" value="1"/>
</dbReference>
<gene>
    <name evidence="7" type="ORF">MNOR_LOCUS11208</name>
</gene>
<dbReference type="SUPFAM" id="SSF144232">
    <property type="entry name" value="HIT/MYND zinc finger-like"/>
    <property type="match status" value="2"/>
</dbReference>
<dbReference type="Gene3D" id="6.10.140.2220">
    <property type="match status" value="1"/>
</dbReference>
<protein>
    <recommendedName>
        <fullName evidence="9">MYND-type domain-containing protein</fullName>
    </recommendedName>
</protein>
<keyword evidence="1" id="KW-0479">Metal-binding</keyword>
<evidence type="ECO:0008006" key="9">
    <source>
        <dbReference type="Google" id="ProtNLM"/>
    </source>
</evidence>
<dbReference type="AlphaFoldDB" id="A0AAV2QFI1"/>
<comment type="caution">
    <text evidence="7">The sequence shown here is derived from an EMBL/GenBank/DDBJ whole genome shotgun (WGS) entry which is preliminary data.</text>
</comment>
<dbReference type="Gene3D" id="2.30.29.30">
    <property type="entry name" value="Pleckstrin-homology domain (PH domain)/Phosphotyrosine-binding domain (PTB)"/>
    <property type="match status" value="1"/>
</dbReference>
<keyword evidence="8" id="KW-1185">Reference proteome</keyword>
<dbReference type="GO" id="GO:0008270">
    <property type="term" value="F:zinc ion binding"/>
    <property type="evidence" value="ECO:0007669"/>
    <property type="project" value="UniProtKB-KW"/>
</dbReference>